<organism evidence="1 2">
    <name type="scientific">Hypoxylon rubiginosum</name>
    <dbReference type="NCBI Taxonomy" id="110542"/>
    <lineage>
        <taxon>Eukaryota</taxon>
        <taxon>Fungi</taxon>
        <taxon>Dikarya</taxon>
        <taxon>Ascomycota</taxon>
        <taxon>Pezizomycotina</taxon>
        <taxon>Sordariomycetes</taxon>
        <taxon>Xylariomycetidae</taxon>
        <taxon>Xylariales</taxon>
        <taxon>Hypoxylaceae</taxon>
        <taxon>Hypoxylon</taxon>
    </lineage>
</organism>
<proteinExistence type="predicted"/>
<evidence type="ECO:0000313" key="2">
    <source>
        <dbReference type="Proteomes" id="UP001497700"/>
    </source>
</evidence>
<dbReference type="Proteomes" id="UP001497700">
    <property type="component" value="Unassembled WGS sequence"/>
</dbReference>
<gene>
    <name evidence="1" type="ORF">F4820DRAFT_418859</name>
</gene>
<name>A0ACB9Z273_9PEZI</name>
<sequence>MASASDSAPAVQPYKIAVSDAALERLQAKLALTTFPLETDFSDDWKYGAPLTDIKRLVGAWRETYDWRRAEADLNARLPQFTTTVSVDGHEDLKIHFVHKRSDSPDAIPLLFCHGWPGNFLEVLKILPLLTSTGKDGEPSFHVVAPSLPNYGFSQGTSKPGFGLAQYAEVCHKLMQRLGYSRYVTQGGDWGFFITRMMGSQYPSHVLGSHMNLILTAPPSPLWNPLLTLQHVLGRYTAEEKAGLARSSWFRAEGSGYNQLQGTKPHTPGFALADSPVALLAWVYEKLREWTDAYPWTDEEILTWISIYAFSDAGPDASVRIYYENLHPADDGQKTGFLRYNAGVPLGLSYFPKDVIALPSSWARTLLGPVVFDRRHDRGGHFAAYEVPELLVADVRKTFGEDGAGPKIRKALGS</sequence>
<keyword evidence="2" id="KW-1185">Reference proteome</keyword>
<reference evidence="1 2" key="1">
    <citation type="journal article" date="2022" name="New Phytol.">
        <title>Ecological generalism drives hyperdiversity of secondary metabolite gene clusters in xylarialean endophytes.</title>
        <authorList>
            <person name="Franco M.E.E."/>
            <person name="Wisecaver J.H."/>
            <person name="Arnold A.E."/>
            <person name="Ju Y.M."/>
            <person name="Slot J.C."/>
            <person name="Ahrendt S."/>
            <person name="Moore L.P."/>
            <person name="Eastman K.E."/>
            <person name="Scott K."/>
            <person name="Konkel Z."/>
            <person name="Mondo S.J."/>
            <person name="Kuo A."/>
            <person name="Hayes R.D."/>
            <person name="Haridas S."/>
            <person name="Andreopoulos B."/>
            <person name="Riley R."/>
            <person name="LaButti K."/>
            <person name="Pangilinan J."/>
            <person name="Lipzen A."/>
            <person name="Amirebrahimi M."/>
            <person name="Yan J."/>
            <person name="Adam C."/>
            <person name="Keymanesh K."/>
            <person name="Ng V."/>
            <person name="Louie K."/>
            <person name="Northen T."/>
            <person name="Drula E."/>
            <person name="Henrissat B."/>
            <person name="Hsieh H.M."/>
            <person name="Youens-Clark K."/>
            <person name="Lutzoni F."/>
            <person name="Miadlikowska J."/>
            <person name="Eastwood D.C."/>
            <person name="Hamelin R.C."/>
            <person name="Grigoriev I.V."/>
            <person name="U'Ren J.M."/>
        </authorList>
    </citation>
    <scope>NUCLEOTIDE SEQUENCE [LARGE SCALE GENOMIC DNA]</scope>
    <source>
        <strain evidence="1 2">CBS 119005</strain>
    </source>
</reference>
<comment type="caution">
    <text evidence="1">The sequence shown here is derived from an EMBL/GenBank/DDBJ whole genome shotgun (WGS) entry which is preliminary data.</text>
</comment>
<dbReference type="EMBL" id="MU393466">
    <property type="protein sequence ID" value="KAI4865866.1"/>
    <property type="molecule type" value="Genomic_DNA"/>
</dbReference>
<accession>A0ACB9Z273</accession>
<evidence type="ECO:0000313" key="1">
    <source>
        <dbReference type="EMBL" id="KAI4865866.1"/>
    </source>
</evidence>
<protein>
    <submittedName>
        <fullName evidence="1">Alpha/beta-hydrolase</fullName>
    </submittedName>
</protein>